<feature type="transmembrane region" description="Helical" evidence="1">
    <location>
        <begin position="102"/>
        <end position="127"/>
    </location>
</feature>
<evidence type="ECO:0000313" key="2">
    <source>
        <dbReference type="EMBL" id="SMP01503.1"/>
    </source>
</evidence>
<dbReference type="RefSeq" id="WP_284723846.1">
    <property type="nucleotide sequence ID" value="NZ_FXTU01000001.1"/>
</dbReference>
<dbReference type="Pfam" id="PF12730">
    <property type="entry name" value="ABC2_membrane_4"/>
    <property type="match status" value="1"/>
</dbReference>
<sequence>MKKNLYYRYFASELLKMRWSILTFVVLIGPAISLWIGFGVPTKIEEDFNPWLWFFSLSAHKYTLFFYPLMIGVFAAFVCRYEHIGNGWNRLFSLPISRLQIYLTKLAVVALLALATQVCFLIGFLSVGSLQELTGPIPWGILATKTIGGWIASFPLMALTLGCSLFWKNFAATFAFNVIFTIPSIVVTGASLIGVWYPWSQPFLAIMPEHKWSAEVDPLFLTVGVLTTFLIFIASTSWAFVKRDW</sequence>
<proteinExistence type="predicted"/>
<comment type="caution">
    <text evidence="2">The sequence shown here is derived from an EMBL/GenBank/DDBJ whole genome shotgun (WGS) entry which is preliminary data.</text>
</comment>
<dbReference type="AlphaFoldDB" id="A0AA45WIY0"/>
<keyword evidence="1" id="KW-0812">Transmembrane</keyword>
<feature type="transmembrane region" description="Helical" evidence="1">
    <location>
        <begin position="174"/>
        <end position="199"/>
    </location>
</feature>
<dbReference type="EMBL" id="FXTU01000001">
    <property type="protein sequence ID" value="SMP01503.1"/>
    <property type="molecule type" value="Genomic_DNA"/>
</dbReference>
<name>A0AA45WIY0_9BACL</name>
<feature type="transmembrane region" description="Helical" evidence="1">
    <location>
        <begin position="219"/>
        <end position="241"/>
    </location>
</feature>
<feature type="transmembrane region" description="Helical" evidence="1">
    <location>
        <begin position="147"/>
        <end position="167"/>
    </location>
</feature>
<protein>
    <recommendedName>
        <fullName evidence="4">MrsE</fullName>
    </recommendedName>
</protein>
<keyword evidence="1" id="KW-0472">Membrane</keyword>
<feature type="transmembrane region" description="Helical" evidence="1">
    <location>
        <begin position="21"/>
        <end position="42"/>
    </location>
</feature>
<organism evidence="2 3">
    <name type="scientific">Laceyella tengchongensis</name>
    <dbReference type="NCBI Taxonomy" id="574699"/>
    <lineage>
        <taxon>Bacteria</taxon>
        <taxon>Bacillati</taxon>
        <taxon>Bacillota</taxon>
        <taxon>Bacilli</taxon>
        <taxon>Bacillales</taxon>
        <taxon>Thermoactinomycetaceae</taxon>
        <taxon>Laceyella</taxon>
    </lineage>
</organism>
<dbReference type="CDD" id="cd21809">
    <property type="entry name" value="ABC-2_lan_permease-like"/>
    <property type="match status" value="1"/>
</dbReference>
<keyword evidence="1" id="KW-1133">Transmembrane helix</keyword>
<dbReference type="Proteomes" id="UP001157946">
    <property type="component" value="Unassembled WGS sequence"/>
</dbReference>
<evidence type="ECO:0000256" key="1">
    <source>
        <dbReference type="SAM" id="Phobius"/>
    </source>
</evidence>
<evidence type="ECO:0008006" key="4">
    <source>
        <dbReference type="Google" id="ProtNLM"/>
    </source>
</evidence>
<accession>A0AA45WIY0</accession>
<reference evidence="2" key="1">
    <citation type="submission" date="2017-05" db="EMBL/GenBank/DDBJ databases">
        <authorList>
            <person name="Varghese N."/>
            <person name="Submissions S."/>
        </authorList>
    </citation>
    <scope>NUCLEOTIDE SEQUENCE</scope>
    <source>
        <strain evidence="2">DSM 45262</strain>
    </source>
</reference>
<keyword evidence="3" id="KW-1185">Reference proteome</keyword>
<gene>
    <name evidence="2" type="ORF">SAMN06265361_101254</name>
</gene>
<evidence type="ECO:0000313" key="3">
    <source>
        <dbReference type="Proteomes" id="UP001157946"/>
    </source>
</evidence>
<feature type="transmembrane region" description="Helical" evidence="1">
    <location>
        <begin position="62"/>
        <end position="81"/>
    </location>
</feature>